<keyword evidence="3" id="KW-0274">FAD</keyword>
<dbReference type="Gene3D" id="3.30.465.10">
    <property type="match status" value="1"/>
</dbReference>
<evidence type="ECO:0000256" key="2">
    <source>
        <dbReference type="ARBA" id="ARBA00022630"/>
    </source>
</evidence>
<evidence type="ECO:0000256" key="3">
    <source>
        <dbReference type="ARBA" id="ARBA00022827"/>
    </source>
</evidence>
<dbReference type="InterPro" id="IPR004113">
    <property type="entry name" value="FAD-bd_oxidored_4_C"/>
</dbReference>
<dbReference type="InterPro" id="IPR051264">
    <property type="entry name" value="FAD-oxidored/transferase_4"/>
</dbReference>
<sequence>MTILTAEIRDRLRDLVGEKGWIDKAADMAPYLTDWRGLATGRAAVVLRPETTAQVGEVVALCSRNGIGIVPQGGNTGLVAGAVPSPAGDQVVINLGRMNRIREIDPLDYTVVVEAGCILADLQTAAKAADRVFPLSLGAEGSCQIGGNLATNAGGVMTLRYGNMRDLVLGLEVVLPDGRIWNGLRRLRKNNTGYDLKHLFIAAEGTLGIITAAVLKLFPLPQQTAIALMAVPSPQASVALLAALRPRTGDAITAFELVPRLALDLAGRYVPDVTDPFDKPHPWYVLIEIDAGGERGDIRQMTEEALAAAIEKGFVLDAVVAQNVAQGQKFWRMRESLAEVQKEAGGSIRHDISVPVSRVPQFLEEATAAVLKAIPDARPFPFGHVGDGNIHFNILKPIGMEPKSFQARTTEINTIVHDILLAMGGSISAEHGIGAVRRAELERTADPLELELMQRVKAALDPDGIMNPGKLLG</sequence>
<feature type="domain" description="FAD-binding PCMH-type" evidence="4">
    <location>
        <begin position="38"/>
        <end position="220"/>
    </location>
</feature>
<dbReference type="Gene3D" id="3.30.43.10">
    <property type="entry name" value="Uridine Diphospho-n-acetylenolpyruvylglucosamine Reductase, domain 2"/>
    <property type="match status" value="1"/>
</dbReference>
<evidence type="ECO:0000313" key="6">
    <source>
        <dbReference type="Proteomes" id="UP001279642"/>
    </source>
</evidence>
<dbReference type="SUPFAM" id="SSF55103">
    <property type="entry name" value="FAD-linked oxidases, C-terminal domain"/>
    <property type="match status" value="1"/>
</dbReference>
<dbReference type="InterPro" id="IPR016167">
    <property type="entry name" value="FAD-bd_PCMH_sub1"/>
</dbReference>
<protein>
    <submittedName>
        <fullName evidence="5">FAD-binding oxidoreductase</fullName>
    </submittedName>
</protein>
<dbReference type="Gene3D" id="3.30.70.2740">
    <property type="match status" value="1"/>
</dbReference>
<proteinExistence type="inferred from homology"/>
<dbReference type="InterPro" id="IPR016171">
    <property type="entry name" value="Vanillyl_alc_oxidase_C-sub2"/>
</dbReference>
<reference evidence="5 6" key="1">
    <citation type="journal article" date="2016" name="Antonie Van Leeuwenhoek">
        <title>Dongia soli sp. nov., isolated from soil from Dokdo, Korea.</title>
        <authorList>
            <person name="Kim D.U."/>
            <person name="Lee H."/>
            <person name="Kim H."/>
            <person name="Kim S.G."/>
            <person name="Ka J.O."/>
        </authorList>
    </citation>
    <scope>NUCLEOTIDE SEQUENCE [LARGE SCALE GENOMIC DNA]</scope>
    <source>
        <strain evidence="5 6">D78</strain>
    </source>
</reference>
<dbReference type="Pfam" id="PF02913">
    <property type="entry name" value="FAD-oxidase_C"/>
    <property type="match status" value="1"/>
</dbReference>
<dbReference type="InterPro" id="IPR006094">
    <property type="entry name" value="Oxid_FAD_bind_N"/>
</dbReference>
<comment type="caution">
    <text evidence="5">The sequence shown here is derived from an EMBL/GenBank/DDBJ whole genome shotgun (WGS) entry which is preliminary data.</text>
</comment>
<keyword evidence="6" id="KW-1185">Reference proteome</keyword>
<dbReference type="PANTHER" id="PTHR43716:SF2">
    <property type="entry name" value="BLL6224 PROTEIN"/>
    <property type="match status" value="1"/>
</dbReference>
<dbReference type="SUPFAM" id="SSF56176">
    <property type="entry name" value="FAD-binding/transporter-associated domain-like"/>
    <property type="match status" value="1"/>
</dbReference>
<dbReference type="InterPro" id="IPR016164">
    <property type="entry name" value="FAD-linked_Oxase-like_C"/>
</dbReference>
<accession>A0ABU5EEE3</accession>
<dbReference type="PROSITE" id="PS51387">
    <property type="entry name" value="FAD_PCMH"/>
    <property type="match status" value="1"/>
</dbReference>
<dbReference type="Gene3D" id="1.10.45.10">
    <property type="entry name" value="Vanillyl-alcohol Oxidase, Chain A, domain 4"/>
    <property type="match status" value="1"/>
</dbReference>
<dbReference type="Pfam" id="PF01565">
    <property type="entry name" value="FAD_binding_4"/>
    <property type="match status" value="1"/>
</dbReference>
<dbReference type="PANTHER" id="PTHR43716">
    <property type="entry name" value="D-2-HYDROXYGLUTARATE DEHYDROGENASE, MITOCHONDRIAL"/>
    <property type="match status" value="1"/>
</dbReference>
<comment type="similarity">
    <text evidence="1">Belongs to the FAD-binding oxidoreductase/transferase type 4 family.</text>
</comment>
<organism evidence="5 6">
    <name type="scientific">Dongia soli</name>
    <dbReference type="NCBI Taxonomy" id="600628"/>
    <lineage>
        <taxon>Bacteria</taxon>
        <taxon>Pseudomonadati</taxon>
        <taxon>Pseudomonadota</taxon>
        <taxon>Alphaproteobacteria</taxon>
        <taxon>Rhodospirillales</taxon>
        <taxon>Dongiaceae</taxon>
        <taxon>Dongia</taxon>
    </lineage>
</organism>
<dbReference type="InterPro" id="IPR036318">
    <property type="entry name" value="FAD-bd_PCMH-like_sf"/>
</dbReference>
<gene>
    <name evidence="5" type="ORF">SMD27_16495</name>
</gene>
<name>A0ABU5EEE3_9PROT</name>
<dbReference type="InterPro" id="IPR016169">
    <property type="entry name" value="FAD-bd_PCMH_sub2"/>
</dbReference>
<evidence type="ECO:0000256" key="1">
    <source>
        <dbReference type="ARBA" id="ARBA00008000"/>
    </source>
</evidence>
<dbReference type="Proteomes" id="UP001279642">
    <property type="component" value="Unassembled WGS sequence"/>
</dbReference>
<dbReference type="RefSeq" id="WP_320509508.1">
    <property type="nucleotide sequence ID" value="NZ_JAXCLW010000004.1"/>
</dbReference>
<dbReference type="Gene3D" id="3.30.70.2190">
    <property type="match status" value="1"/>
</dbReference>
<dbReference type="InterPro" id="IPR016166">
    <property type="entry name" value="FAD-bd_PCMH"/>
</dbReference>
<evidence type="ECO:0000313" key="5">
    <source>
        <dbReference type="EMBL" id="MDY0884445.1"/>
    </source>
</evidence>
<evidence type="ECO:0000259" key="4">
    <source>
        <dbReference type="PROSITE" id="PS51387"/>
    </source>
</evidence>
<dbReference type="EMBL" id="JAXCLW010000004">
    <property type="protein sequence ID" value="MDY0884445.1"/>
    <property type="molecule type" value="Genomic_DNA"/>
</dbReference>
<keyword evidence="2" id="KW-0285">Flavoprotein</keyword>